<sequence>MDSFNNTRGGQSDVAHSTSTSLDRNIDVQHSEPKEIMEHYPELSAPTRMMSSSSSGSFLAKRMTLSRLLLCGTVIYCIDFGMFLFSGLTGSTALTTTTKFVAVITAIALVIAIPMYDSAEGEDDEERVFTGYPDLFSDLTGRPVERPAIQIEEGKTIDGRRPQFISIGDKRKDMLPVITFKPADVSGDDHDSSASASDYCGSPAFGDSSASDCSSPTISPWSDYFPESRERDCTQEKLLPAGRRS</sequence>
<dbReference type="Proteomes" id="UP000294847">
    <property type="component" value="Chromosome 7"/>
</dbReference>
<keyword evidence="2" id="KW-0812">Transmembrane</keyword>
<feature type="compositionally biased region" description="Polar residues" evidence="1">
    <location>
        <begin position="208"/>
        <end position="220"/>
    </location>
</feature>
<accession>A0A4P7NSZ8</accession>
<evidence type="ECO:0000313" key="4">
    <source>
        <dbReference type="Proteomes" id="UP000294847"/>
    </source>
</evidence>
<organism evidence="3 4">
    <name type="scientific">Pyricularia oryzae</name>
    <name type="common">Rice blast fungus</name>
    <name type="synonym">Magnaporthe oryzae</name>
    <dbReference type="NCBI Taxonomy" id="318829"/>
    <lineage>
        <taxon>Eukaryota</taxon>
        <taxon>Fungi</taxon>
        <taxon>Dikarya</taxon>
        <taxon>Ascomycota</taxon>
        <taxon>Pezizomycotina</taxon>
        <taxon>Sordariomycetes</taxon>
        <taxon>Sordariomycetidae</taxon>
        <taxon>Magnaporthales</taxon>
        <taxon>Pyriculariaceae</taxon>
        <taxon>Pyricularia</taxon>
    </lineage>
</organism>
<name>A0A4P7NSZ8_PYROR</name>
<gene>
    <name evidence="3" type="ORF">PoMZ_12433</name>
</gene>
<dbReference type="EMBL" id="CP034210">
    <property type="protein sequence ID" value="QBZ65472.1"/>
    <property type="molecule type" value="Genomic_DNA"/>
</dbReference>
<keyword evidence="2" id="KW-1133">Transmembrane helix</keyword>
<protein>
    <submittedName>
        <fullName evidence="3">Uncharacterized protein</fullName>
    </submittedName>
</protein>
<evidence type="ECO:0000313" key="3">
    <source>
        <dbReference type="EMBL" id="QBZ65472.1"/>
    </source>
</evidence>
<evidence type="ECO:0000256" key="2">
    <source>
        <dbReference type="SAM" id="Phobius"/>
    </source>
</evidence>
<keyword evidence="2" id="KW-0472">Membrane</keyword>
<feature type="region of interest" description="Disordered" evidence="1">
    <location>
        <begin position="1"/>
        <end position="33"/>
    </location>
</feature>
<feature type="region of interest" description="Disordered" evidence="1">
    <location>
        <begin position="186"/>
        <end position="245"/>
    </location>
</feature>
<dbReference type="AlphaFoldDB" id="A0A4P7NSZ8"/>
<feature type="transmembrane region" description="Helical" evidence="2">
    <location>
        <begin position="100"/>
        <end position="117"/>
    </location>
</feature>
<feature type="compositionally biased region" description="Basic and acidic residues" evidence="1">
    <location>
        <begin position="226"/>
        <end position="235"/>
    </location>
</feature>
<proteinExistence type="predicted"/>
<feature type="transmembrane region" description="Helical" evidence="2">
    <location>
        <begin position="68"/>
        <end position="88"/>
    </location>
</feature>
<feature type="compositionally biased region" description="Basic and acidic residues" evidence="1">
    <location>
        <begin position="24"/>
        <end position="33"/>
    </location>
</feature>
<evidence type="ECO:0000256" key="1">
    <source>
        <dbReference type="SAM" id="MobiDB-lite"/>
    </source>
</evidence>
<feature type="compositionally biased region" description="Polar residues" evidence="1">
    <location>
        <begin position="1"/>
        <end position="23"/>
    </location>
</feature>
<reference evidence="3 4" key="1">
    <citation type="journal article" date="2019" name="Mol. Biol. Evol.">
        <title>Blast fungal genomes show frequent chromosomal changes, gene gains and losses, and effector gene turnover.</title>
        <authorList>
            <person name="Gomez Luciano L.B."/>
            <person name="Jason Tsai I."/>
            <person name="Chuma I."/>
            <person name="Tosa Y."/>
            <person name="Chen Y.H."/>
            <person name="Li J.Y."/>
            <person name="Li M.Y."/>
            <person name="Jade Lu M.Y."/>
            <person name="Nakayashiki H."/>
            <person name="Li W.H."/>
        </authorList>
    </citation>
    <scope>NUCLEOTIDE SEQUENCE [LARGE SCALE GENOMIC DNA]</scope>
    <source>
        <strain evidence="3">MZ5-1-6</strain>
    </source>
</reference>